<dbReference type="KEGG" id="proo:MJB10_18255"/>
<dbReference type="Gene3D" id="3.40.190.10">
    <property type="entry name" value="Periplasmic binding protein-like II"/>
    <property type="match status" value="1"/>
</dbReference>
<dbReference type="Proteomes" id="UP001304650">
    <property type="component" value="Chromosome"/>
</dbReference>
<dbReference type="SUPFAM" id="SSF53850">
    <property type="entry name" value="Periplasmic binding protein-like II"/>
    <property type="match status" value="1"/>
</dbReference>
<dbReference type="InterPro" id="IPR006059">
    <property type="entry name" value="SBP"/>
</dbReference>
<dbReference type="CDD" id="cd13585">
    <property type="entry name" value="PBP2_TMBP_like"/>
    <property type="match status" value="1"/>
</dbReference>
<keyword evidence="2" id="KW-1185">Reference proteome</keyword>
<sequence length="445" mass="49693">MKKTVISALASVLALGTVLTGCGEKDVKSTPTTVEAGKANPVTIRFLYWAKPEVYKPAIEAFEKKYPNIKVKYETVVENDSNESMKKMDVLYASGDTFDVFSLNAVPAFAQRATNGMLEPLDEYLKKEGVKYEDIYKAEQIKVGGQRYSLPGKFGPWFVLLNKAQLDAAGLPVPSSWTWDEFREYAKKLTKGEGPSKQYGTFFHTWKDYMLLKKYSTPVNQNILTDDGSAFDRDNPLLKASMELRYNMEQVDKSAPPYIDVVSQKIPYRDQYFQGKAAMLPTGPWMITEAGGTDKIPATFVSAFAPWPTNNKGDEPYSFGGADPLVISSKSQHKQEAYQFIRFLTTEGMTLTGQLSAWKNADVAKELEQIINTTKSPDKIDKDSLIHVHKVTKLPNPVVPPAYSGEVEKAFLSQAEKYLLGETKLDATVDAMKTNISKIIESNKK</sequence>
<evidence type="ECO:0000313" key="2">
    <source>
        <dbReference type="Proteomes" id="UP001304650"/>
    </source>
</evidence>
<dbReference type="Pfam" id="PF01547">
    <property type="entry name" value="SBP_bac_1"/>
    <property type="match status" value="1"/>
</dbReference>
<protein>
    <submittedName>
        <fullName evidence="1">Sugar ABC transporter substrate-binding protein</fullName>
    </submittedName>
</protein>
<dbReference type="AlphaFoldDB" id="A0AA96LLZ7"/>
<dbReference type="InterPro" id="IPR050490">
    <property type="entry name" value="Bact_solute-bd_prot1"/>
</dbReference>
<name>A0AA96LLZ7_9BACL</name>
<accession>A0AA96LLZ7</accession>
<dbReference type="RefSeq" id="WP_314796985.1">
    <property type="nucleotide sequence ID" value="NZ_CP130319.1"/>
</dbReference>
<dbReference type="PROSITE" id="PS51257">
    <property type="entry name" value="PROKAR_LIPOPROTEIN"/>
    <property type="match status" value="1"/>
</dbReference>
<reference evidence="1" key="1">
    <citation type="submission" date="2022-02" db="EMBL/GenBank/DDBJ databases">
        <title>Paenibacillus sp. MBLB1832 Whole Genome Shotgun Sequencing.</title>
        <authorList>
            <person name="Hwang C.Y."/>
            <person name="Cho E.-S."/>
            <person name="Seo M.-J."/>
        </authorList>
    </citation>
    <scope>NUCLEOTIDE SEQUENCE</scope>
    <source>
        <strain evidence="1">MBLB1832</strain>
    </source>
</reference>
<gene>
    <name evidence="1" type="ORF">MJB10_18255</name>
</gene>
<dbReference type="EMBL" id="CP130319">
    <property type="protein sequence ID" value="WNR43046.1"/>
    <property type="molecule type" value="Genomic_DNA"/>
</dbReference>
<evidence type="ECO:0000313" key="1">
    <source>
        <dbReference type="EMBL" id="WNR43046.1"/>
    </source>
</evidence>
<proteinExistence type="predicted"/>
<dbReference type="PANTHER" id="PTHR43649:SF12">
    <property type="entry name" value="DIACETYLCHITOBIOSE BINDING PROTEIN DASA"/>
    <property type="match status" value="1"/>
</dbReference>
<dbReference type="PANTHER" id="PTHR43649">
    <property type="entry name" value="ARABINOSE-BINDING PROTEIN-RELATED"/>
    <property type="match status" value="1"/>
</dbReference>
<organism evidence="1 2">
    <name type="scientific">Paenibacillus roseopurpureus</name>
    <dbReference type="NCBI Taxonomy" id="2918901"/>
    <lineage>
        <taxon>Bacteria</taxon>
        <taxon>Bacillati</taxon>
        <taxon>Bacillota</taxon>
        <taxon>Bacilli</taxon>
        <taxon>Bacillales</taxon>
        <taxon>Paenibacillaceae</taxon>
        <taxon>Paenibacillus</taxon>
    </lineage>
</organism>